<name>A0ABN9B0Y3_9NEOB</name>
<sequence>MCISDLTRERSRIPVLSAGNVSNINPILMCIKDLTRGEAIFLS</sequence>
<organism evidence="1 2">
    <name type="scientific">Staurois parvus</name>
    <dbReference type="NCBI Taxonomy" id="386267"/>
    <lineage>
        <taxon>Eukaryota</taxon>
        <taxon>Metazoa</taxon>
        <taxon>Chordata</taxon>
        <taxon>Craniata</taxon>
        <taxon>Vertebrata</taxon>
        <taxon>Euteleostomi</taxon>
        <taxon>Amphibia</taxon>
        <taxon>Batrachia</taxon>
        <taxon>Anura</taxon>
        <taxon>Neobatrachia</taxon>
        <taxon>Ranoidea</taxon>
        <taxon>Ranidae</taxon>
        <taxon>Staurois</taxon>
    </lineage>
</organism>
<comment type="caution">
    <text evidence="1">The sequence shown here is derived from an EMBL/GenBank/DDBJ whole genome shotgun (WGS) entry which is preliminary data.</text>
</comment>
<evidence type="ECO:0000313" key="2">
    <source>
        <dbReference type="Proteomes" id="UP001162483"/>
    </source>
</evidence>
<dbReference type="EMBL" id="CATNWA010001794">
    <property type="protein sequence ID" value="CAI9541192.1"/>
    <property type="molecule type" value="Genomic_DNA"/>
</dbReference>
<proteinExistence type="predicted"/>
<protein>
    <submittedName>
        <fullName evidence="1">Uncharacterized protein</fullName>
    </submittedName>
</protein>
<keyword evidence="2" id="KW-1185">Reference proteome</keyword>
<evidence type="ECO:0000313" key="1">
    <source>
        <dbReference type="EMBL" id="CAI9541192.1"/>
    </source>
</evidence>
<accession>A0ABN9B0Y3</accession>
<reference evidence="1" key="1">
    <citation type="submission" date="2023-05" db="EMBL/GenBank/DDBJ databases">
        <authorList>
            <person name="Stuckert A."/>
        </authorList>
    </citation>
    <scope>NUCLEOTIDE SEQUENCE</scope>
</reference>
<dbReference type="Proteomes" id="UP001162483">
    <property type="component" value="Unassembled WGS sequence"/>
</dbReference>
<gene>
    <name evidence="1" type="ORF">SPARVUS_LOCUS1877836</name>
</gene>